<dbReference type="InterPro" id="IPR000175">
    <property type="entry name" value="Na/ntran_symport"/>
</dbReference>
<feature type="transmembrane region" description="Helical" evidence="11">
    <location>
        <begin position="321"/>
        <end position="342"/>
    </location>
</feature>
<feature type="disulfide bond" evidence="9">
    <location>
        <begin position="143"/>
        <end position="152"/>
    </location>
</feature>
<dbReference type="PROSITE" id="PS00610">
    <property type="entry name" value="NA_NEUROTRAN_SYMP_1"/>
    <property type="match status" value="1"/>
</dbReference>
<evidence type="ECO:0000256" key="11">
    <source>
        <dbReference type="SAM" id="Phobius"/>
    </source>
</evidence>
<dbReference type="OrthoDB" id="6581954at2759"/>
<evidence type="ECO:0000256" key="6">
    <source>
        <dbReference type="ARBA" id="ARBA00022989"/>
    </source>
</evidence>
<reference evidence="13" key="1">
    <citation type="submission" date="2025-08" db="UniProtKB">
        <authorList>
            <consortium name="RefSeq"/>
        </authorList>
    </citation>
    <scope>IDENTIFICATION</scope>
    <source>
        <tissue evidence="13">Whole organism</tissue>
    </source>
</reference>
<keyword evidence="5 10" id="KW-0769">Symport</keyword>
<dbReference type="GO" id="GO:0005886">
    <property type="term" value="C:plasma membrane"/>
    <property type="evidence" value="ECO:0007669"/>
    <property type="project" value="TreeGrafter"/>
</dbReference>
<dbReference type="GO" id="GO:0089718">
    <property type="term" value="P:amino acid import across plasma membrane"/>
    <property type="evidence" value="ECO:0007669"/>
    <property type="project" value="TreeGrafter"/>
</dbReference>
<comment type="similarity">
    <text evidence="2 10">Belongs to the sodium:neurotransmitter symporter (SNF) (TC 2.A.22) family.</text>
</comment>
<evidence type="ECO:0000256" key="9">
    <source>
        <dbReference type="PIRSR" id="PIRSR600175-2"/>
    </source>
</evidence>
<dbReference type="Pfam" id="PF00209">
    <property type="entry name" value="SNF"/>
    <property type="match status" value="1"/>
</dbReference>
<proteinExistence type="inferred from homology"/>
<keyword evidence="8" id="KW-0915">Sodium</keyword>
<feature type="transmembrane region" description="Helical" evidence="11">
    <location>
        <begin position="99"/>
        <end position="130"/>
    </location>
</feature>
<evidence type="ECO:0000313" key="12">
    <source>
        <dbReference type="Proteomes" id="UP000694843"/>
    </source>
</evidence>
<evidence type="ECO:0000256" key="2">
    <source>
        <dbReference type="ARBA" id="ARBA00006459"/>
    </source>
</evidence>
<dbReference type="AlphaFoldDB" id="A0A8B7NBR0"/>
<feature type="transmembrane region" description="Helical" evidence="11">
    <location>
        <begin position="490"/>
        <end position="512"/>
    </location>
</feature>
<feature type="binding site" evidence="8">
    <location>
        <position position="39"/>
    </location>
    <ligand>
        <name>Na(+)</name>
        <dbReference type="ChEBI" id="CHEBI:29101"/>
        <label>1</label>
    </ligand>
</feature>
<feature type="binding site" evidence="8">
    <location>
        <position position="291"/>
    </location>
    <ligand>
        <name>Na(+)</name>
        <dbReference type="ChEBI" id="CHEBI:29101"/>
        <label>1</label>
    </ligand>
</feature>
<dbReference type="GO" id="GO:0046872">
    <property type="term" value="F:metal ion binding"/>
    <property type="evidence" value="ECO:0007669"/>
    <property type="project" value="UniProtKB-KW"/>
</dbReference>
<feature type="transmembrane region" description="Helical" evidence="11">
    <location>
        <begin position="235"/>
        <end position="256"/>
    </location>
</feature>
<keyword evidence="8" id="KW-0479">Metal-binding</keyword>
<dbReference type="GeneID" id="108668337"/>
<feature type="transmembrane region" description="Helical" evidence="11">
    <location>
        <begin position="202"/>
        <end position="226"/>
    </location>
</feature>
<dbReference type="GO" id="GO:0005283">
    <property type="term" value="F:amino acid:sodium symporter activity"/>
    <property type="evidence" value="ECO:0007669"/>
    <property type="project" value="TreeGrafter"/>
</dbReference>
<evidence type="ECO:0000256" key="5">
    <source>
        <dbReference type="ARBA" id="ARBA00022847"/>
    </source>
</evidence>
<dbReference type="PANTHER" id="PTHR11616:SF241">
    <property type="entry name" value="SODIUM- AND CHLORIDE-DEPENDENT GLYCINE TRANSPORTER 2"/>
    <property type="match status" value="1"/>
</dbReference>
<accession>A0A8B7NBR0</accession>
<dbReference type="RefSeq" id="XP_018011014.1">
    <property type="nucleotide sequence ID" value="XM_018155525.2"/>
</dbReference>
<evidence type="ECO:0000256" key="7">
    <source>
        <dbReference type="ARBA" id="ARBA00023136"/>
    </source>
</evidence>
<evidence type="ECO:0000256" key="1">
    <source>
        <dbReference type="ARBA" id="ARBA00004141"/>
    </source>
</evidence>
<evidence type="ECO:0000313" key="13">
    <source>
        <dbReference type="RefSeq" id="XP_018011014.1"/>
    </source>
</evidence>
<evidence type="ECO:0000256" key="8">
    <source>
        <dbReference type="PIRSR" id="PIRSR600175-1"/>
    </source>
</evidence>
<evidence type="ECO:0000256" key="3">
    <source>
        <dbReference type="ARBA" id="ARBA00022448"/>
    </source>
</evidence>
<feature type="binding site" evidence="8">
    <location>
        <position position="391"/>
    </location>
    <ligand>
        <name>Na(+)</name>
        <dbReference type="ChEBI" id="CHEBI:29101"/>
        <label>1</label>
    </ligand>
</feature>
<feature type="transmembrane region" description="Helical" evidence="11">
    <location>
        <begin position="58"/>
        <end position="78"/>
    </location>
</feature>
<feature type="binding site" evidence="8">
    <location>
        <position position="323"/>
    </location>
    <ligand>
        <name>Na(+)</name>
        <dbReference type="ChEBI" id="CHEBI:29101"/>
        <label>1</label>
    </ligand>
</feature>
<organism evidence="12 13">
    <name type="scientific">Hyalella azteca</name>
    <name type="common">Amphipod</name>
    <dbReference type="NCBI Taxonomy" id="294128"/>
    <lineage>
        <taxon>Eukaryota</taxon>
        <taxon>Metazoa</taxon>
        <taxon>Ecdysozoa</taxon>
        <taxon>Arthropoda</taxon>
        <taxon>Crustacea</taxon>
        <taxon>Multicrustacea</taxon>
        <taxon>Malacostraca</taxon>
        <taxon>Eumalacostraca</taxon>
        <taxon>Peracarida</taxon>
        <taxon>Amphipoda</taxon>
        <taxon>Senticaudata</taxon>
        <taxon>Talitrida</taxon>
        <taxon>Talitroidea</taxon>
        <taxon>Hyalellidae</taxon>
        <taxon>Hyalella</taxon>
    </lineage>
</organism>
<evidence type="ECO:0000256" key="4">
    <source>
        <dbReference type="ARBA" id="ARBA00022692"/>
    </source>
</evidence>
<feature type="transmembrane region" description="Helical" evidence="11">
    <location>
        <begin position="528"/>
        <end position="552"/>
    </location>
</feature>
<comment type="subcellular location">
    <subcellularLocation>
        <location evidence="1">Membrane</location>
        <topology evidence="1">Multi-pass membrane protein</topology>
    </subcellularLocation>
</comment>
<dbReference type="KEGG" id="hazt:108668337"/>
<gene>
    <name evidence="13" type="primary">LOC108668337</name>
</gene>
<keyword evidence="7 11" id="KW-0472">Membrane</keyword>
<dbReference type="InterPro" id="IPR037272">
    <property type="entry name" value="SNS_sf"/>
</dbReference>
<evidence type="ECO:0000256" key="10">
    <source>
        <dbReference type="RuleBase" id="RU003732"/>
    </source>
</evidence>
<dbReference type="PROSITE" id="PS50267">
    <property type="entry name" value="NA_NEUROTRAN_SYMP_3"/>
    <property type="match status" value="1"/>
</dbReference>
<sequence length="607" mass="68263">MKRYLRELCNWAPKDEVLNPVRGNWTSKLDYLLALLGMAIGLGNVWRFPYLCYVNGGGVFLIPYTVMMVLVNIPLFLLETSVGQFSSSSFVKLLDLCPAFRGVALTAVVIATIATSYYCVLIAYPLIFLWHTFTSDTLPWNTCRNYWNTESCHTAEELQELYASGNITMPAYDDSSEEQPYVESSVEFFLNEVLRISTDIRYLGGVVPGLALANLIVWVVVFLAIFKGVKVLGKVVWFTAIFPFFVLFVLLVRGLTLPGASKGIELYLYPDFSKLLSVRVWSDAAVQGFFSLGAGWGTLHCLGSFSRFHNNTVHDAVMVPLVNAFTSFVSGLVVFSVLGFMAQNVGKPVAHLALGGIDLAFITYPEAIAAMPGSHFWSIAFFFMIFLLGIDSCFVQVETIVVTLQDVFPRLRKHKIFNSFIVCCFIYSMSLLMCTRAGIYYLTLIDGYIITFGVICVAIGEMIVFAYLYGPGRLARDIQTMTGEKLSYFWIFNWLFSCPLLLSALLFFMIFFERGELGYGDYQFPDDFQLGCQIVTLVPILLIPGHWVYCLATAEGSFIQKLKTCHQPLPSWGPSDAGHRQLWEEYSSKIPHAWRHRYCAPTSVLLQ</sequence>
<feature type="transmembrane region" description="Helical" evidence="11">
    <location>
        <begin position="448"/>
        <end position="469"/>
    </location>
</feature>
<dbReference type="NCBIfam" id="NF037979">
    <property type="entry name" value="Na_transp"/>
    <property type="match status" value="1"/>
</dbReference>
<feature type="binding site" evidence="8">
    <location>
        <position position="388"/>
    </location>
    <ligand>
        <name>Na(+)</name>
        <dbReference type="ChEBI" id="CHEBI:29101"/>
        <label>1</label>
    </ligand>
</feature>
<feature type="binding site" evidence="8">
    <location>
        <position position="392"/>
    </location>
    <ligand>
        <name>Na(+)</name>
        <dbReference type="ChEBI" id="CHEBI:29101"/>
        <label>1</label>
    </ligand>
</feature>
<dbReference type="PANTHER" id="PTHR11616">
    <property type="entry name" value="SODIUM/CHLORIDE DEPENDENT TRANSPORTER"/>
    <property type="match status" value="1"/>
</dbReference>
<feature type="binding site" evidence="8">
    <location>
        <position position="37"/>
    </location>
    <ligand>
        <name>Na(+)</name>
        <dbReference type="ChEBI" id="CHEBI:29101"/>
        <label>1</label>
    </ligand>
</feature>
<dbReference type="PRINTS" id="PR00176">
    <property type="entry name" value="NANEUSMPORT"/>
</dbReference>
<name>A0A8B7NBR0_HYAAZ</name>
<feature type="transmembrane region" description="Helical" evidence="11">
    <location>
        <begin position="416"/>
        <end position="442"/>
    </location>
</feature>
<feature type="transmembrane region" description="Helical" evidence="11">
    <location>
        <begin position="376"/>
        <end position="404"/>
    </location>
</feature>
<dbReference type="OMA" id="AARXTAN"/>
<feature type="transmembrane region" description="Helical" evidence="11">
    <location>
        <begin position="29"/>
        <end position="46"/>
    </location>
</feature>
<keyword evidence="4 10" id="KW-0812">Transmembrane</keyword>
<protein>
    <recommendedName>
        <fullName evidence="10">Transporter</fullName>
    </recommendedName>
</protein>
<keyword evidence="3 10" id="KW-0813">Transport</keyword>
<dbReference type="Proteomes" id="UP000694843">
    <property type="component" value="Unplaced"/>
</dbReference>
<feature type="binding site" evidence="8">
    <location>
        <position position="44"/>
    </location>
    <ligand>
        <name>Na(+)</name>
        <dbReference type="ChEBI" id="CHEBI:29101"/>
        <label>2</label>
    </ligand>
</feature>
<keyword evidence="6 11" id="KW-1133">Transmembrane helix</keyword>
<dbReference type="SUPFAM" id="SSF161070">
    <property type="entry name" value="SNF-like"/>
    <property type="match status" value="1"/>
</dbReference>
<keyword evidence="12" id="KW-1185">Reference proteome</keyword>
<keyword evidence="9" id="KW-1015">Disulfide bond</keyword>